<sequence length="620" mass="70626">MKFKIIALFLLISVATQAQLPVAPVFQQAFQKGTRDASGAPGAKYWQNTADYDLKINFNPITREIKGTVEINYVNNSPDVLNELWFKLYPNLYQKGVVRKARIKDADLGDGVQITNVQFNNQPKDIASLIIEGTNMHTAIAPLAPGKSLKLKFEYHYILNKGSHMRTGQVDEGAHFIAYFFPRVAVYDDIDGWNKIPYSGSEEFYNDFCNFKAAITVPKNYGVWATGDLLNGSEVFSKDVFRKYQLANKSDETIDVIDSITLVQNKVTAQRDFNTFKFEAKNVVDFAFAASNHYLWKSTSLVVDPISKRRTRVDAVFNASHKDYYEVIDFAKKTVHYMSYVFPKWPFPYSHETVFDGLDQMEYPMMVNDNPVDNRVDAITLTDHEIFHTMFPFYMGTNETKYGWMDEGWATIGEWLISPMIDSTIVDDYGVGPTGSTSGTKDDVPIMTFTTDLKGAGSFTNNYPKPGFGYLFIKDYLGDELFNKALHNYITQWNGKHPMPYDFFYSMNTGSGKNLDWFWKRWFFEEGVTDLAIKNVSPVNNGDYAIEIENKSQKPLPIDLTITYNDGSVEKKHHNIGVWEKGNATYLSVIQTKKKIVKVVMGSSHVPDKNKADNTFEVKN</sequence>
<dbReference type="OrthoDB" id="9814383at2"/>
<dbReference type="InterPro" id="IPR027268">
    <property type="entry name" value="Peptidase_M4/M1_CTD_sf"/>
</dbReference>
<evidence type="ECO:0000313" key="3">
    <source>
        <dbReference type="EMBL" id="TCC90541.1"/>
    </source>
</evidence>
<feature type="domain" description="Peptidase M1 membrane alanine aminopeptidase" evidence="2">
    <location>
        <begin position="371"/>
        <end position="522"/>
    </location>
</feature>
<dbReference type="Pfam" id="PF01433">
    <property type="entry name" value="Peptidase_M1"/>
    <property type="match status" value="1"/>
</dbReference>
<dbReference type="Gene3D" id="1.10.390.10">
    <property type="entry name" value="Neutral Protease Domain 2"/>
    <property type="match status" value="1"/>
</dbReference>
<protein>
    <submittedName>
        <fullName evidence="3">Peptidase</fullName>
    </submittedName>
</protein>
<dbReference type="SUPFAM" id="SSF55486">
    <property type="entry name" value="Metalloproteases ('zincins'), catalytic domain"/>
    <property type="match status" value="1"/>
</dbReference>
<keyword evidence="1" id="KW-0732">Signal</keyword>
<dbReference type="Proteomes" id="UP000292884">
    <property type="component" value="Unassembled WGS sequence"/>
</dbReference>
<feature type="signal peptide" evidence="1">
    <location>
        <begin position="1"/>
        <end position="18"/>
    </location>
</feature>
<organism evidence="3 4">
    <name type="scientific">Pedobacter frigiditerrae</name>
    <dbReference type="NCBI Taxonomy" id="2530452"/>
    <lineage>
        <taxon>Bacteria</taxon>
        <taxon>Pseudomonadati</taxon>
        <taxon>Bacteroidota</taxon>
        <taxon>Sphingobacteriia</taxon>
        <taxon>Sphingobacteriales</taxon>
        <taxon>Sphingobacteriaceae</taxon>
        <taxon>Pedobacter</taxon>
    </lineage>
</organism>
<dbReference type="GO" id="GO:0008270">
    <property type="term" value="F:zinc ion binding"/>
    <property type="evidence" value="ECO:0007669"/>
    <property type="project" value="InterPro"/>
</dbReference>
<accession>A0A4R0MTX6</accession>
<evidence type="ECO:0000313" key="4">
    <source>
        <dbReference type="Proteomes" id="UP000292884"/>
    </source>
</evidence>
<dbReference type="RefSeq" id="WP_131553937.1">
    <property type="nucleotide sequence ID" value="NZ_SJSK01000003.1"/>
</dbReference>
<reference evidence="3 4" key="1">
    <citation type="submission" date="2019-02" db="EMBL/GenBank/DDBJ databases">
        <title>Pedobacter sp. RP-1-13 sp. nov., isolated from Arctic soil.</title>
        <authorList>
            <person name="Dahal R.H."/>
        </authorList>
    </citation>
    <scope>NUCLEOTIDE SEQUENCE [LARGE SCALE GENOMIC DNA]</scope>
    <source>
        <strain evidence="3 4">RP-1-13</strain>
    </source>
</reference>
<keyword evidence="4" id="KW-1185">Reference proteome</keyword>
<name>A0A4R0MTX6_9SPHI</name>
<comment type="caution">
    <text evidence="3">The sequence shown here is derived from an EMBL/GenBank/DDBJ whole genome shotgun (WGS) entry which is preliminary data.</text>
</comment>
<dbReference type="CDD" id="cd09604">
    <property type="entry name" value="M1_APN_like"/>
    <property type="match status" value="1"/>
</dbReference>
<dbReference type="GO" id="GO:0008237">
    <property type="term" value="F:metallopeptidase activity"/>
    <property type="evidence" value="ECO:0007669"/>
    <property type="project" value="InterPro"/>
</dbReference>
<gene>
    <name evidence="3" type="ORF">EZ428_14825</name>
</gene>
<evidence type="ECO:0000256" key="1">
    <source>
        <dbReference type="SAM" id="SignalP"/>
    </source>
</evidence>
<feature type="chain" id="PRO_5020385113" evidence="1">
    <location>
        <begin position="19"/>
        <end position="620"/>
    </location>
</feature>
<dbReference type="EMBL" id="SJSK01000003">
    <property type="protein sequence ID" value="TCC90541.1"/>
    <property type="molecule type" value="Genomic_DNA"/>
</dbReference>
<proteinExistence type="predicted"/>
<dbReference type="AlphaFoldDB" id="A0A4R0MTX6"/>
<evidence type="ECO:0000259" key="2">
    <source>
        <dbReference type="Pfam" id="PF01433"/>
    </source>
</evidence>
<dbReference type="InterPro" id="IPR014782">
    <property type="entry name" value="Peptidase_M1_dom"/>
</dbReference>